<dbReference type="EMBL" id="JAUSTQ010000021">
    <property type="protein sequence ID" value="MDQ0160876.1"/>
    <property type="molecule type" value="Genomic_DNA"/>
</dbReference>
<accession>A0ABT9VIS7</accession>
<gene>
    <name evidence="2" type="ORF">J2S77_002883</name>
</gene>
<keyword evidence="3" id="KW-1185">Reference proteome</keyword>
<proteinExistence type="predicted"/>
<evidence type="ECO:0000313" key="2">
    <source>
        <dbReference type="EMBL" id="MDQ0160876.1"/>
    </source>
</evidence>
<dbReference type="Proteomes" id="UP001224359">
    <property type="component" value="Unassembled WGS sequence"/>
</dbReference>
<feature type="region of interest" description="Disordered" evidence="1">
    <location>
        <begin position="52"/>
        <end position="74"/>
    </location>
</feature>
<name>A0ABT9VIS7_9BACI</name>
<sequence>MKHELTRLYIPSVDKREDHIDYYIHRSLIQVLLDIFGDDVIHMVMKEGSNTSRLTKERLRPYIPKQNQHHPQRD</sequence>
<dbReference type="RefSeq" id="WP_306978430.1">
    <property type="nucleotide sequence ID" value="NZ_JAUSTQ010000021.1"/>
</dbReference>
<evidence type="ECO:0000313" key="3">
    <source>
        <dbReference type="Proteomes" id="UP001224359"/>
    </source>
</evidence>
<comment type="caution">
    <text evidence="2">The sequence shown here is derived from an EMBL/GenBank/DDBJ whole genome shotgun (WGS) entry which is preliminary data.</text>
</comment>
<organism evidence="2 3">
    <name type="scientific">Alkalibacillus salilacus</name>
    <dbReference type="NCBI Taxonomy" id="284582"/>
    <lineage>
        <taxon>Bacteria</taxon>
        <taxon>Bacillati</taxon>
        <taxon>Bacillota</taxon>
        <taxon>Bacilli</taxon>
        <taxon>Bacillales</taxon>
        <taxon>Bacillaceae</taxon>
        <taxon>Alkalibacillus</taxon>
    </lineage>
</organism>
<evidence type="ECO:0000256" key="1">
    <source>
        <dbReference type="SAM" id="MobiDB-lite"/>
    </source>
</evidence>
<reference evidence="2 3" key="1">
    <citation type="submission" date="2023-07" db="EMBL/GenBank/DDBJ databases">
        <title>Genomic Encyclopedia of Type Strains, Phase IV (KMG-IV): sequencing the most valuable type-strain genomes for metagenomic binning, comparative biology and taxonomic classification.</title>
        <authorList>
            <person name="Goeker M."/>
        </authorList>
    </citation>
    <scope>NUCLEOTIDE SEQUENCE [LARGE SCALE GENOMIC DNA]</scope>
    <source>
        <strain evidence="2 3">DSM 16460</strain>
    </source>
</reference>
<protein>
    <submittedName>
        <fullName evidence="2">Uncharacterized protein</fullName>
    </submittedName>
</protein>